<dbReference type="EMBL" id="BMAW01126042">
    <property type="protein sequence ID" value="GFU15096.1"/>
    <property type="molecule type" value="Genomic_DNA"/>
</dbReference>
<reference evidence="2" key="1">
    <citation type="submission" date="2020-08" db="EMBL/GenBank/DDBJ databases">
        <title>Multicomponent nature underlies the extraordinary mechanical properties of spider dragline silk.</title>
        <authorList>
            <person name="Kono N."/>
            <person name="Nakamura H."/>
            <person name="Mori M."/>
            <person name="Yoshida Y."/>
            <person name="Ohtoshi R."/>
            <person name="Malay A.D."/>
            <person name="Moran D.A.P."/>
            <person name="Tomita M."/>
            <person name="Numata K."/>
            <person name="Arakawa K."/>
        </authorList>
    </citation>
    <scope>NUCLEOTIDE SEQUENCE</scope>
</reference>
<dbReference type="Proteomes" id="UP000887013">
    <property type="component" value="Unassembled WGS sequence"/>
</dbReference>
<keyword evidence="2" id="KW-0238">DNA-binding</keyword>
<gene>
    <name evidence="2" type="primary">NCL1_16022</name>
    <name evidence="2" type="ORF">NPIL_438321</name>
    <name evidence="1" type="ORF">NPIL_54661</name>
</gene>
<evidence type="ECO:0000313" key="1">
    <source>
        <dbReference type="EMBL" id="GFS85649.1"/>
    </source>
</evidence>
<sequence>MIGFEVFPPDSASLARFPRLWGPAPSPYWPYSYSSYLSTISSLSGLGAPHLSATASSTAMPSLDIYQRQTPPVTTAVSRPVLPRAVYPSPNSYSSLQPFYQGQATQ</sequence>
<proteinExistence type="predicted"/>
<dbReference type="OrthoDB" id="6159439at2759"/>
<dbReference type="EMBL" id="BMAW01003819">
    <property type="protein sequence ID" value="GFS85649.1"/>
    <property type="molecule type" value="Genomic_DNA"/>
</dbReference>
<keyword evidence="3" id="KW-1185">Reference proteome</keyword>
<protein>
    <submittedName>
        <fullName evidence="2">Homeobox protein B-H2</fullName>
    </submittedName>
</protein>
<comment type="caution">
    <text evidence="2">The sequence shown here is derived from an EMBL/GenBank/DDBJ whole genome shotgun (WGS) entry which is preliminary data.</text>
</comment>
<name>A0A8X6UJ04_NEPPI</name>
<evidence type="ECO:0000313" key="2">
    <source>
        <dbReference type="EMBL" id="GFU15096.1"/>
    </source>
</evidence>
<dbReference type="GO" id="GO:0003677">
    <property type="term" value="F:DNA binding"/>
    <property type="evidence" value="ECO:0007669"/>
    <property type="project" value="UniProtKB-KW"/>
</dbReference>
<accession>A0A8X6UJ04</accession>
<evidence type="ECO:0000313" key="3">
    <source>
        <dbReference type="Proteomes" id="UP000887013"/>
    </source>
</evidence>
<keyword evidence="2" id="KW-0371">Homeobox</keyword>
<organism evidence="2 3">
    <name type="scientific">Nephila pilipes</name>
    <name type="common">Giant wood spider</name>
    <name type="synonym">Nephila maculata</name>
    <dbReference type="NCBI Taxonomy" id="299642"/>
    <lineage>
        <taxon>Eukaryota</taxon>
        <taxon>Metazoa</taxon>
        <taxon>Ecdysozoa</taxon>
        <taxon>Arthropoda</taxon>
        <taxon>Chelicerata</taxon>
        <taxon>Arachnida</taxon>
        <taxon>Araneae</taxon>
        <taxon>Araneomorphae</taxon>
        <taxon>Entelegynae</taxon>
        <taxon>Araneoidea</taxon>
        <taxon>Nephilidae</taxon>
        <taxon>Nephila</taxon>
    </lineage>
</organism>
<dbReference type="AlphaFoldDB" id="A0A8X6UJ04"/>